<reference evidence="2 3" key="1">
    <citation type="journal article" date="2016" name="Front. Microbiol.">
        <title>Genomic Resource of Rice Seed Associated Bacteria.</title>
        <authorList>
            <person name="Midha S."/>
            <person name="Bansal K."/>
            <person name="Sharma S."/>
            <person name="Kumar N."/>
            <person name="Patil P.P."/>
            <person name="Chaudhry V."/>
            <person name="Patil P.B."/>
        </authorList>
    </citation>
    <scope>NUCLEOTIDE SEQUENCE [LARGE SCALE GENOMIC DNA]</scope>
    <source>
        <strain evidence="2 3">RSA3</strain>
    </source>
</reference>
<feature type="transmembrane region" description="Helical" evidence="1">
    <location>
        <begin position="161"/>
        <end position="186"/>
    </location>
</feature>
<dbReference type="Proteomes" id="UP000072189">
    <property type="component" value="Unassembled WGS sequence"/>
</dbReference>
<accession>A0A147F9N4</accession>
<evidence type="ECO:0008006" key="4">
    <source>
        <dbReference type="Google" id="ProtNLM"/>
    </source>
</evidence>
<dbReference type="EMBL" id="LDRV01000031">
    <property type="protein sequence ID" value="KTS13226.1"/>
    <property type="molecule type" value="Genomic_DNA"/>
</dbReference>
<protein>
    <recommendedName>
        <fullName evidence="4">DUF2510 domain-containing protein</fullName>
    </recommendedName>
</protein>
<organism evidence="2 3">
    <name type="scientific">Microbacterium testaceum</name>
    <name type="common">Aureobacterium testaceum</name>
    <name type="synonym">Brevibacterium testaceum</name>
    <dbReference type="NCBI Taxonomy" id="2033"/>
    <lineage>
        <taxon>Bacteria</taxon>
        <taxon>Bacillati</taxon>
        <taxon>Actinomycetota</taxon>
        <taxon>Actinomycetes</taxon>
        <taxon>Micrococcales</taxon>
        <taxon>Microbacteriaceae</taxon>
        <taxon>Microbacterium</taxon>
    </lineage>
</organism>
<dbReference type="PATRIC" id="fig|2033.7.peg.1712"/>
<feature type="transmembrane region" description="Helical" evidence="1">
    <location>
        <begin position="43"/>
        <end position="62"/>
    </location>
</feature>
<keyword evidence="1" id="KW-1133">Transmembrane helix</keyword>
<evidence type="ECO:0000256" key="1">
    <source>
        <dbReference type="SAM" id="Phobius"/>
    </source>
</evidence>
<name>A0A147F9N4_MICTE</name>
<evidence type="ECO:0000313" key="3">
    <source>
        <dbReference type="Proteomes" id="UP000072189"/>
    </source>
</evidence>
<sequence length="244" mass="26126">MDAHAAWYAEGEGLRWWDGSRWTGMRVADGRPVIDWITADRPAPLFVASALFFVAGAIHLFLVGFSPFYLVTAVLFLALSFFWLFGALHVRRVLRIPAPTTAPVVIDAVRPLPGEQEGTGAGWFPVSSTVSRWWTGTRWSQYTWTRSGIRPTFHGARSFRILLWVEGVITALGALLGIAGIVVAVSSSDADVMTVAVGTIVVGAVLFLLGGVLLALSPLSRRPLVVPSTPPAPLDPAAGGAPAR</sequence>
<keyword evidence="1" id="KW-0812">Transmembrane</keyword>
<feature type="transmembrane region" description="Helical" evidence="1">
    <location>
        <begin position="68"/>
        <end position="88"/>
    </location>
</feature>
<proteinExistence type="predicted"/>
<gene>
    <name evidence="2" type="ORF">RSA3_05575</name>
</gene>
<evidence type="ECO:0000313" key="2">
    <source>
        <dbReference type="EMBL" id="KTS13226.1"/>
    </source>
</evidence>
<feature type="transmembrane region" description="Helical" evidence="1">
    <location>
        <begin position="192"/>
        <end position="216"/>
    </location>
</feature>
<dbReference type="RefSeq" id="WP_058613616.1">
    <property type="nucleotide sequence ID" value="NZ_LDRV01000031.1"/>
</dbReference>
<keyword evidence="1" id="KW-0472">Membrane</keyword>
<dbReference type="AlphaFoldDB" id="A0A147F9N4"/>
<comment type="caution">
    <text evidence="2">The sequence shown here is derived from an EMBL/GenBank/DDBJ whole genome shotgun (WGS) entry which is preliminary data.</text>
</comment>